<organism evidence="5 6">
    <name type="scientific">Asparagus officinalis</name>
    <name type="common">Garden asparagus</name>
    <dbReference type="NCBI Taxonomy" id="4686"/>
    <lineage>
        <taxon>Eukaryota</taxon>
        <taxon>Viridiplantae</taxon>
        <taxon>Streptophyta</taxon>
        <taxon>Embryophyta</taxon>
        <taxon>Tracheophyta</taxon>
        <taxon>Spermatophyta</taxon>
        <taxon>Magnoliopsida</taxon>
        <taxon>Liliopsida</taxon>
        <taxon>Asparagales</taxon>
        <taxon>Asparagaceae</taxon>
        <taxon>Asparagoideae</taxon>
        <taxon>Asparagus</taxon>
    </lineage>
</organism>
<sequence>MSIHSDDSDYEHYSETSDSEDQDSESTYGGNAQSILSSLDESIGKIDDFLAYERGFVHGDVVCSITDPSGQLGRVVDIDMVVDLETRFGEVIKDVNSKMLQKVRSIASGDYVVHGPWLGRVQRVHDAVTIMFNDGAKCEIMTGDSETVMPISPILIEDAPYPYYLGQRVRIKVPNISKSVRWFCGSPNALRNEGTICDVEVGLVRVNWIASVMMSCSVSPPYHIQKPINLKLLSCFPYANWQLGDWCTLPSDYFSGLHSTSAPHGTTKVQKLGMDDRHCKQMYVITKTKTKVDVLWQNGNCSVGLDSQTLFPANSVGDHDFWPGQFVLEKVSAEDIDASTCQRLGIVKNFDAQDRTVKVKWKVLEAESIEEMVSAYELIEHPDFSYCIGDVVFGTLTHFDELEDIPQTVRITELNQGYDLATTEVSNCSNILWKEKENSTKCHAEYSTAYFSFIGNVIGFVDERVKVKWATGLTSEVYPSEIFGLDRIGDHSLIPTAIDESVPESVTKNTTEQERTHCLGKEKAADNFTEAYEREVWGISSLLFPCASLRFFKSIATNIFGSGVSTSLLGLWKGVPEFLILEPEEADLNGNDMEPQSLEQHEEETKLKENVTPPQENENPRMFKQFDIVDDYSDHHFLNNAGKGLTSQVKRGWLKKVQQEWGILKKDLPDSIYVRVYEERMDLARACIVGAPGTPYHDGLFFFDIFFPPDYPHEPPNFEELVEEHFTRRSHHILQACKVYMDGAPLGSSLEPEKETCISGQANSSTGFKIMLSKLFPKLISEQIMETSGMYVNKCGMCACMQIMETSVVAKNFVNVNARPCLFAGGSSCLDEDLDIIELSGPPSSSSSSWNANNQKRRRTQVVPHEIIDLDKDDDPEVLSIGGSSSDYKNKQPMNFGQDYKKQEKDGLSIEHVGSSTSHPSDNVALTPVDMPKSSTAWALDFNFSDGYDYDDYEYDDDSYEGFEFDTDLAFSDYNSSLAAKFDVLDLPTGIEADVPWLQRPAPEKPIASQPKIVIEDAIDLKFKAFKQFDTVQGHLDHYFANPQHMNWMRIVKEPSKEWAKRIQHEWKLLEKDLPETIYVRVYEDRMDILRAVIIGPSGTPYHDGLFFFDAYFPSDYPNTPPHFEDFVAGHFRKHGRAILVACRAYLDGAQIGCLVEGGVQDVDEGDKSCSPEFRTSLRMLFDDLLMEFTVKGADCDEFLVKKGGDAGAADTNLKQCGHAWMQNATLKL</sequence>
<feature type="region of interest" description="Disordered" evidence="3">
    <location>
        <begin position="589"/>
        <end position="619"/>
    </location>
</feature>
<protein>
    <recommendedName>
        <fullName evidence="4">UBC core domain-containing protein</fullName>
    </recommendedName>
</protein>
<dbReference type="InterPro" id="IPR016135">
    <property type="entry name" value="UBQ-conjugating_enzyme/RWD"/>
</dbReference>
<dbReference type="Pfam" id="PF00179">
    <property type="entry name" value="UQ_con"/>
    <property type="match status" value="2"/>
</dbReference>
<keyword evidence="2" id="KW-0833">Ubl conjugation pathway</keyword>
<dbReference type="SUPFAM" id="SSF54495">
    <property type="entry name" value="UBC-like"/>
    <property type="match status" value="2"/>
</dbReference>
<feature type="domain" description="UBC core" evidence="4">
    <location>
        <begin position="652"/>
        <end position="812"/>
    </location>
</feature>
<dbReference type="GO" id="GO:0061631">
    <property type="term" value="F:ubiquitin conjugating enzyme activity"/>
    <property type="evidence" value="ECO:0007669"/>
    <property type="project" value="TreeGrafter"/>
</dbReference>
<dbReference type="InterPro" id="IPR057733">
    <property type="entry name" value="UBE2O-like_SH3-B"/>
</dbReference>
<dbReference type="EMBL" id="CM007385">
    <property type="protein sequence ID" value="ONK69125.1"/>
    <property type="molecule type" value="Genomic_DNA"/>
</dbReference>
<feature type="domain" description="UBC core" evidence="4">
    <location>
        <begin position="1058"/>
        <end position="1229"/>
    </location>
</feature>
<evidence type="ECO:0000313" key="6">
    <source>
        <dbReference type="Proteomes" id="UP000243459"/>
    </source>
</evidence>
<dbReference type="PROSITE" id="PS50127">
    <property type="entry name" value="UBC_2"/>
    <property type="match status" value="2"/>
</dbReference>
<dbReference type="Pfam" id="PF23043">
    <property type="entry name" value="SH3-B_UBE2O"/>
    <property type="match status" value="1"/>
</dbReference>
<feature type="region of interest" description="Disordered" evidence="3">
    <location>
        <begin position="841"/>
        <end position="860"/>
    </location>
</feature>
<evidence type="ECO:0000256" key="2">
    <source>
        <dbReference type="ARBA" id="ARBA00022786"/>
    </source>
</evidence>
<dbReference type="Pfam" id="PF23046">
    <property type="entry name" value="tSH3-B_UBE2O"/>
    <property type="match status" value="1"/>
</dbReference>
<feature type="compositionally biased region" description="Basic and acidic residues" evidence="3">
    <location>
        <begin position="599"/>
        <end position="609"/>
    </location>
</feature>
<evidence type="ECO:0000256" key="1">
    <source>
        <dbReference type="ARBA" id="ARBA00022679"/>
    </source>
</evidence>
<dbReference type="SMART" id="SM00212">
    <property type="entry name" value="UBCc"/>
    <property type="match status" value="1"/>
</dbReference>
<dbReference type="PANTHER" id="PTHR46116">
    <property type="entry name" value="(E3-INDEPENDENT) E2 UBIQUITIN-CONJUGATING ENZYME"/>
    <property type="match status" value="1"/>
</dbReference>
<feature type="compositionally biased region" description="Basic and acidic residues" evidence="3">
    <location>
        <begin position="1"/>
        <end position="15"/>
    </location>
</feature>
<dbReference type="InterPro" id="IPR057735">
    <property type="entry name" value="UBE2O-like_tSH3-B"/>
</dbReference>
<keyword evidence="6" id="KW-1185">Reference proteome</keyword>
<dbReference type="AlphaFoldDB" id="A0A5P1ESV1"/>
<dbReference type="Proteomes" id="UP000243459">
    <property type="component" value="Chromosome 5"/>
</dbReference>
<dbReference type="PANTHER" id="PTHR46116:SF15">
    <property type="entry name" value="(E3-INDEPENDENT) E2 UBIQUITIN-CONJUGATING ENZYME"/>
    <property type="match status" value="1"/>
</dbReference>
<accession>A0A5P1ESV1</accession>
<dbReference type="Gramene" id="ONK69125">
    <property type="protein sequence ID" value="ONK69125"/>
    <property type="gene ID" value="A4U43_C05F19610"/>
</dbReference>
<evidence type="ECO:0000256" key="3">
    <source>
        <dbReference type="SAM" id="MobiDB-lite"/>
    </source>
</evidence>
<gene>
    <name evidence="5" type="ORF">A4U43_C05F19610</name>
</gene>
<keyword evidence="1" id="KW-0808">Transferase</keyword>
<proteinExistence type="predicted"/>
<reference evidence="6" key="1">
    <citation type="journal article" date="2017" name="Nat. Commun.">
        <title>The asparagus genome sheds light on the origin and evolution of a young Y chromosome.</title>
        <authorList>
            <person name="Harkess A."/>
            <person name="Zhou J."/>
            <person name="Xu C."/>
            <person name="Bowers J.E."/>
            <person name="Van der Hulst R."/>
            <person name="Ayyampalayam S."/>
            <person name="Mercati F."/>
            <person name="Riccardi P."/>
            <person name="McKain M.R."/>
            <person name="Kakrana A."/>
            <person name="Tang H."/>
            <person name="Ray J."/>
            <person name="Groenendijk J."/>
            <person name="Arikit S."/>
            <person name="Mathioni S.M."/>
            <person name="Nakano M."/>
            <person name="Shan H."/>
            <person name="Telgmann-Rauber A."/>
            <person name="Kanno A."/>
            <person name="Yue Z."/>
            <person name="Chen H."/>
            <person name="Li W."/>
            <person name="Chen Y."/>
            <person name="Xu X."/>
            <person name="Zhang Y."/>
            <person name="Luo S."/>
            <person name="Chen H."/>
            <person name="Gao J."/>
            <person name="Mao Z."/>
            <person name="Pires J.C."/>
            <person name="Luo M."/>
            <person name="Kudrna D."/>
            <person name="Wing R.A."/>
            <person name="Meyers B.C."/>
            <person name="Yi K."/>
            <person name="Kong H."/>
            <person name="Lavrijsen P."/>
            <person name="Sunseri F."/>
            <person name="Falavigna A."/>
            <person name="Ye Y."/>
            <person name="Leebens-Mack J.H."/>
            <person name="Chen G."/>
        </authorList>
    </citation>
    <scope>NUCLEOTIDE SEQUENCE [LARGE SCALE GENOMIC DNA]</scope>
    <source>
        <strain evidence="6">cv. DH0086</strain>
    </source>
</reference>
<evidence type="ECO:0000259" key="4">
    <source>
        <dbReference type="PROSITE" id="PS50127"/>
    </source>
</evidence>
<dbReference type="Gene3D" id="3.10.110.10">
    <property type="entry name" value="Ubiquitin Conjugating Enzyme"/>
    <property type="match status" value="2"/>
</dbReference>
<dbReference type="OMA" id="NHEFWPH"/>
<name>A0A5P1ESV1_ASPOF</name>
<evidence type="ECO:0000313" key="5">
    <source>
        <dbReference type="EMBL" id="ONK69125.1"/>
    </source>
</evidence>
<feature type="region of interest" description="Disordered" evidence="3">
    <location>
        <begin position="1"/>
        <end position="31"/>
    </location>
</feature>
<dbReference type="InterPro" id="IPR000608">
    <property type="entry name" value="UBC"/>
</dbReference>